<evidence type="ECO:0000313" key="1">
    <source>
        <dbReference type="EMBL" id="GFO33784.1"/>
    </source>
</evidence>
<dbReference type="PANTHER" id="PTHR33480">
    <property type="entry name" value="SET DOMAIN-CONTAINING PROTEIN-RELATED"/>
    <property type="match status" value="1"/>
</dbReference>
<name>A0AAV4CPI7_9GAST</name>
<dbReference type="AlphaFoldDB" id="A0AAV4CPI7"/>
<proteinExistence type="predicted"/>
<sequence>MAEMRLMANLIASFRKETDDENVSGIDLLSFRKFGVLEVIIKQLTEKDAAQVECEQKRGGLRKPSSMPVEDDISTIRNYLLEEIEKRMNQYEMWDKHNFVKVRNLVLSRLIMFNAHRGGEPARLTVHKSKEAITGTWIDPNLIERINDSMEKYLIDNLKLAYQAGKGSRKLGPVIFPKDTLEPISKLLEERSNCNVAEDNIFLFPNTSLSIDHASGYHCLKTVVYSCPNLQQPHILIADKFRHRVSNLFAQLDLPPENREMFYRHMGHSEAINKNVYQCPLAVNEITRVGHFLLNAVDA</sequence>
<gene>
    <name evidence="1" type="ORF">PoB_006028900</name>
</gene>
<protein>
    <submittedName>
        <fullName evidence="1">Histone-lysine N-methyltransferase setd8-a</fullName>
    </submittedName>
</protein>
<evidence type="ECO:0000313" key="2">
    <source>
        <dbReference type="Proteomes" id="UP000735302"/>
    </source>
</evidence>
<comment type="caution">
    <text evidence="1">The sequence shown here is derived from an EMBL/GenBank/DDBJ whole genome shotgun (WGS) entry which is preliminary data.</text>
</comment>
<organism evidence="1 2">
    <name type="scientific">Plakobranchus ocellatus</name>
    <dbReference type="NCBI Taxonomy" id="259542"/>
    <lineage>
        <taxon>Eukaryota</taxon>
        <taxon>Metazoa</taxon>
        <taxon>Spiralia</taxon>
        <taxon>Lophotrochozoa</taxon>
        <taxon>Mollusca</taxon>
        <taxon>Gastropoda</taxon>
        <taxon>Heterobranchia</taxon>
        <taxon>Euthyneura</taxon>
        <taxon>Panpulmonata</taxon>
        <taxon>Sacoglossa</taxon>
        <taxon>Placobranchoidea</taxon>
        <taxon>Plakobranchidae</taxon>
        <taxon>Plakobranchus</taxon>
    </lineage>
</organism>
<reference evidence="1 2" key="1">
    <citation type="journal article" date="2021" name="Elife">
        <title>Chloroplast acquisition without the gene transfer in kleptoplastic sea slugs, Plakobranchus ocellatus.</title>
        <authorList>
            <person name="Maeda T."/>
            <person name="Takahashi S."/>
            <person name="Yoshida T."/>
            <person name="Shimamura S."/>
            <person name="Takaki Y."/>
            <person name="Nagai Y."/>
            <person name="Toyoda A."/>
            <person name="Suzuki Y."/>
            <person name="Arimoto A."/>
            <person name="Ishii H."/>
            <person name="Satoh N."/>
            <person name="Nishiyama T."/>
            <person name="Hasebe M."/>
            <person name="Maruyama T."/>
            <person name="Minagawa J."/>
            <person name="Obokata J."/>
            <person name="Shigenobu S."/>
        </authorList>
    </citation>
    <scope>NUCLEOTIDE SEQUENCE [LARGE SCALE GENOMIC DNA]</scope>
</reference>
<keyword evidence="2" id="KW-1185">Reference proteome</keyword>
<dbReference type="PANTHER" id="PTHR33480:SF1">
    <property type="entry name" value="TYR RECOMBINASE DOMAIN-CONTAINING PROTEIN"/>
    <property type="match status" value="1"/>
</dbReference>
<accession>A0AAV4CPI7</accession>
<dbReference type="EMBL" id="BLXT01006832">
    <property type="protein sequence ID" value="GFO33784.1"/>
    <property type="molecule type" value="Genomic_DNA"/>
</dbReference>
<dbReference type="Proteomes" id="UP000735302">
    <property type="component" value="Unassembled WGS sequence"/>
</dbReference>